<feature type="transmembrane region" description="Helical" evidence="1">
    <location>
        <begin position="33"/>
        <end position="53"/>
    </location>
</feature>
<evidence type="ECO:0000313" key="3">
    <source>
        <dbReference type="Proteomes" id="UP000532010"/>
    </source>
</evidence>
<feature type="transmembrane region" description="Helical" evidence="1">
    <location>
        <begin position="7"/>
        <end position="27"/>
    </location>
</feature>
<accession>A0A7W4VIZ9</accession>
<evidence type="ECO:0000256" key="1">
    <source>
        <dbReference type="SAM" id="Phobius"/>
    </source>
</evidence>
<dbReference type="RefSeq" id="WP_183447114.1">
    <property type="nucleotide sequence ID" value="NZ_JACHWB010000001.1"/>
</dbReference>
<protein>
    <submittedName>
        <fullName evidence="2">Putative acylesterase/phospholipase RssA</fullName>
    </submittedName>
</protein>
<dbReference type="Proteomes" id="UP000532010">
    <property type="component" value="Unassembled WGS sequence"/>
</dbReference>
<sequence>MRSFWWLMAGLGCCGLALVAMIAGVAVDATPRWLAGCTMGAVAASMVCALLALSADRVSA</sequence>
<reference evidence="2 3" key="1">
    <citation type="submission" date="2020-08" db="EMBL/GenBank/DDBJ databases">
        <title>The Agave Microbiome: Exploring the role of microbial communities in plant adaptations to desert environments.</title>
        <authorList>
            <person name="Partida-Martinez L.P."/>
        </authorList>
    </citation>
    <scope>NUCLEOTIDE SEQUENCE [LARGE SCALE GENOMIC DNA]</scope>
    <source>
        <strain evidence="2 3">AT3.9</strain>
    </source>
</reference>
<name>A0A7W4VIZ9_9HYPH</name>
<evidence type="ECO:0000313" key="2">
    <source>
        <dbReference type="EMBL" id="MBB3017640.1"/>
    </source>
</evidence>
<dbReference type="EMBL" id="JACHWB010000001">
    <property type="protein sequence ID" value="MBB3017640.1"/>
    <property type="molecule type" value="Genomic_DNA"/>
</dbReference>
<gene>
    <name evidence="2" type="ORF">FHR70_000680</name>
</gene>
<organism evidence="2 3">
    <name type="scientific">Microvirga lupini</name>
    <dbReference type="NCBI Taxonomy" id="420324"/>
    <lineage>
        <taxon>Bacteria</taxon>
        <taxon>Pseudomonadati</taxon>
        <taxon>Pseudomonadota</taxon>
        <taxon>Alphaproteobacteria</taxon>
        <taxon>Hyphomicrobiales</taxon>
        <taxon>Methylobacteriaceae</taxon>
        <taxon>Microvirga</taxon>
    </lineage>
</organism>
<dbReference type="AlphaFoldDB" id="A0A7W4VIZ9"/>
<keyword evidence="1" id="KW-0472">Membrane</keyword>
<comment type="caution">
    <text evidence="2">The sequence shown here is derived from an EMBL/GenBank/DDBJ whole genome shotgun (WGS) entry which is preliminary data.</text>
</comment>
<proteinExistence type="predicted"/>
<keyword evidence="1" id="KW-1133">Transmembrane helix</keyword>
<keyword evidence="1" id="KW-0812">Transmembrane</keyword>
<keyword evidence="3" id="KW-1185">Reference proteome</keyword>